<organism evidence="2 3">
    <name type="scientific">Henosepilachna vigintioctopunctata</name>
    <dbReference type="NCBI Taxonomy" id="420089"/>
    <lineage>
        <taxon>Eukaryota</taxon>
        <taxon>Metazoa</taxon>
        <taxon>Ecdysozoa</taxon>
        <taxon>Arthropoda</taxon>
        <taxon>Hexapoda</taxon>
        <taxon>Insecta</taxon>
        <taxon>Pterygota</taxon>
        <taxon>Neoptera</taxon>
        <taxon>Endopterygota</taxon>
        <taxon>Coleoptera</taxon>
        <taxon>Polyphaga</taxon>
        <taxon>Cucujiformia</taxon>
        <taxon>Coccinelloidea</taxon>
        <taxon>Coccinellidae</taxon>
        <taxon>Epilachninae</taxon>
        <taxon>Epilachnini</taxon>
        <taxon>Henosepilachna</taxon>
    </lineage>
</organism>
<reference evidence="2 3" key="1">
    <citation type="submission" date="2023-03" db="EMBL/GenBank/DDBJ databases">
        <title>Genome insight into feeding habits of ladybird beetles.</title>
        <authorList>
            <person name="Li H.-S."/>
            <person name="Huang Y.-H."/>
            <person name="Pang H."/>
        </authorList>
    </citation>
    <scope>NUCLEOTIDE SEQUENCE [LARGE SCALE GENOMIC DNA]</scope>
    <source>
        <strain evidence="2">SYSU_2023b</strain>
        <tissue evidence="2">Whole body</tissue>
    </source>
</reference>
<evidence type="ECO:0000256" key="1">
    <source>
        <dbReference type="SAM" id="MobiDB-lite"/>
    </source>
</evidence>
<feature type="region of interest" description="Disordered" evidence="1">
    <location>
        <begin position="25"/>
        <end position="54"/>
    </location>
</feature>
<gene>
    <name evidence="2" type="ORF">WA026_003016</name>
</gene>
<name>A0AAW1TL83_9CUCU</name>
<dbReference type="AlphaFoldDB" id="A0AAW1TL83"/>
<evidence type="ECO:0000313" key="2">
    <source>
        <dbReference type="EMBL" id="KAK9869263.1"/>
    </source>
</evidence>
<dbReference type="EMBL" id="JARQZJ010000001">
    <property type="protein sequence ID" value="KAK9869263.1"/>
    <property type="molecule type" value="Genomic_DNA"/>
</dbReference>
<keyword evidence="3" id="KW-1185">Reference proteome</keyword>
<accession>A0AAW1TL83</accession>
<dbReference type="Proteomes" id="UP001431783">
    <property type="component" value="Unassembled WGS sequence"/>
</dbReference>
<proteinExistence type="predicted"/>
<comment type="caution">
    <text evidence="2">The sequence shown here is derived from an EMBL/GenBank/DDBJ whole genome shotgun (WGS) entry which is preliminary data.</text>
</comment>
<protein>
    <submittedName>
        <fullName evidence="2">Uncharacterized protein</fullName>
    </submittedName>
</protein>
<evidence type="ECO:0000313" key="3">
    <source>
        <dbReference type="Proteomes" id="UP001431783"/>
    </source>
</evidence>
<sequence length="102" mass="10880">MQIHGTYRVTILTKAWGKVSYGLASGPEEGSKFSSKPKSPPPGYVPQPMGTSRHAQPGAMLRILRWITTHAFPNFGAGCRTVQGPDLGAGAAWFALGLRVAE</sequence>